<dbReference type="EMBL" id="ACCH01000149">
    <property type="protein sequence ID" value="EEF90482.1"/>
    <property type="molecule type" value="Genomic_DNA"/>
</dbReference>
<organism evidence="1 2">
    <name type="scientific">Bacteroides cellulosilyticus DSM 14838</name>
    <dbReference type="NCBI Taxonomy" id="537012"/>
    <lineage>
        <taxon>Bacteria</taxon>
        <taxon>Pseudomonadati</taxon>
        <taxon>Bacteroidota</taxon>
        <taxon>Bacteroidia</taxon>
        <taxon>Bacteroidales</taxon>
        <taxon>Bacteroidaceae</taxon>
        <taxon>Bacteroides</taxon>
    </lineage>
</organism>
<dbReference type="HOGENOM" id="CLU_2803347_0_0_10"/>
<protein>
    <submittedName>
        <fullName evidence="1">Uncharacterized protein</fullName>
    </submittedName>
</protein>
<reference evidence="1 2" key="2">
    <citation type="submission" date="2009-01" db="EMBL/GenBank/DDBJ databases">
        <title>Draft genome sequence of Bacteroides cellulosilyticus (DSM 14838).</title>
        <authorList>
            <person name="Sudarsanam P."/>
            <person name="Ley R."/>
            <person name="Guruge J."/>
            <person name="Turnbaugh P.J."/>
            <person name="Mahowald M."/>
            <person name="Liep D."/>
            <person name="Gordon J."/>
        </authorList>
    </citation>
    <scope>NUCLEOTIDE SEQUENCE [LARGE SCALE GENOMIC DNA]</scope>
    <source>
        <strain evidence="1 2">DSM 14838</strain>
    </source>
</reference>
<proteinExistence type="predicted"/>
<reference evidence="1 2" key="1">
    <citation type="submission" date="2008-12" db="EMBL/GenBank/DDBJ databases">
        <authorList>
            <person name="Fulton L."/>
            <person name="Clifton S."/>
            <person name="Fulton B."/>
            <person name="Xu J."/>
            <person name="Minx P."/>
            <person name="Pepin K.H."/>
            <person name="Johnson M."/>
            <person name="Bhonagiri V."/>
            <person name="Nash W.E."/>
            <person name="Mardis E.R."/>
            <person name="Wilson R.K."/>
        </authorList>
    </citation>
    <scope>NUCLEOTIDE SEQUENCE [LARGE SCALE GENOMIC DNA]</scope>
    <source>
        <strain evidence="1 2">DSM 14838</strain>
    </source>
</reference>
<sequence length="67" mass="7466">MAQQIQPATSKTDTFLHKLHILILILILVSMILFLCAIVFMFFHAHGSTTNEMTGTTIGTMSVNRCL</sequence>
<dbReference type="AlphaFoldDB" id="E2NC80"/>
<gene>
    <name evidence="1" type="ORF">BACCELL_01886</name>
</gene>
<accession>E2NC80</accession>
<dbReference type="Proteomes" id="UP000003711">
    <property type="component" value="Unassembled WGS sequence"/>
</dbReference>
<evidence type="ECO:0000313" key="2">
    <source>
        <dbReference type="Proteomes" id="UP000003711"/>
    </source>
</evidence>
<comment type="caution">
    <text evidence="1">The sequence shown here is derived from an EMBL/GenBank/DDBJ whole genome shotgun (WGS) entry which is preliminary data.</text>
</comment>
<evidence type="ECO:0000313" key="1">
    <source>
        <dbReference type="EMBL" id="EEF90482.1"/>
    </source>
</evidence>
<name>E2NC80_9BACE</name>